<organism evidence="2 3">
    <name type="scientific">Streptomyces decoyicus</name>
    <dbReference type="NCBI Taxonomy" id="249567"/>
    <lineage>
        <taxon>Bacteria</taxon>
        <taxon>Bacillati</taxon>
        <taxon>Actinomycetota</taxon>
        <taxon>Actinomycetes</taxon>
        <taxon>Kitasatosporales</taxon>
        <taxon>Streptomycetaceae</taxon>
        <taxon>Streptomyces</taxon>
    </lineage>
</organism>
<evidence type="ECO:0000313" key="3">
    <source>
        <dbReference type="Proteomes" id="UP001344251"/>
    </source>
</evidence>
<feature type="domain" description="Spermatogenesis-associated protein 20-like TRX" evidence="1">
    <location>
        <begin position="2"/>
        <end position="44"/>
    </location>
</feature>
<accession>A0ABZ1FGL8</accession>
<dbReference type="InterPro" id="IPR004879">
    <property type="entry name" value="Ssp411-like_TRX"/>
</dbReference>
<dbReference type="InterPro" id="IPR024705">
    <property type="entry name" value="Ssp411"/>
</dbReference>
<dbReference type="SUPFAM" id="SSF52833">
    <property type="entry name" value="Thioredoxin-like"/>
    <property type="match status" value="1"/>
</dbReference>
<dbReference type="InterPro" id="IPR036249">
    <property type="entry name" value="Thioredoxin-like_sf"/>
</dbReference>
<dbReference type="Proteomes" id="UP001344251">
    <property type="component" value="Chromosome"/>
</dbReference>
<gene>
    <name evidence="2" type="ORF">OG863_15775</name>
</gene>
<dbReference type="EMBL" id="CP109106">
    <property type="protein sequence ID" value="WSB69296.1"/>
    <property type="molecule type" value="Genomic_DNA"/>
</dbReference>
<evidence type="ECO:0000259" key="1">
    <source>
        <dbReference type="Pfam" id="PF03190"/>
    </source>
</evidence>
<name>A0ABZ1FGL8_9ACTN</name>
<reference evidence="2 3" key="1">
    <citation type="submission" date="2022-10" db="EMBL/GenBank/DDBJ databases">
        <title>The complete genomes of actinobacterial strains from the NBC collection.</title>
        <authorList>
            <person name="Joergensen T.S."/>
            <person name="Alvarez Arevalo M."/>
            <person name="Sterndorff E.B."/>
            <person name="Faurdal D."/>
            <person name="Vuksanovic O."/>
            <person name="Mourched A.-S."/>
            <person name="Charusanti P."/>
            <person name="Shaw S."/>
            <person name="Blin K."/>
            <person name="Weber T."/>
        </authorList>
    </citation>
    <scope>NUCLEOTIDE SEQUENCE [LARGE SCALE GENOMIC DNA]</scope>
    <source>
        <strain evidence="2 3">NBC 01774</strain>
    </source>
</reference>
<dbReference type="Pfam" id="PF03190">
    <property type="entry name" value="Thioredox_DsbH"/>
    <property type="match status" value="1"/>
</dbReference>
<evidence type="ECO:0000313" key="2">
    <source>
        <dbReference type="EMBL" id="WSB69296.1"/>
    </source>
</evidence>
<sequence>MTNRLAHETSPCLLQHADNPVDWWPWSADAFEEARRRGVPVLLSAFDVCWRGSSRRSPSRGTATMQ</sequence>
<dbReference type="PANTHER" id="PTHR42899:SF1">
    <property type="entry name" value="SPERMATOGENESIS-ASSOCIATED PROTEIN 20"/>
    <property type="match status" value="1"/>
</dbReference>
<dbReference type="Gene3D" id="3.40.30.10">
    <property type="entry name" value="Glutaredoxin"/>
    <property type="match status" value="1"/>
</dbReference>
<protein>
    <submittedName>
        <fullName evidence="2">Thioredoxin domain-containing protein</fullName>
    </submittedName>
</protein>
<keyword evidence="3" id="KW-1185">Reference proteome</keyword>
<dbReference type="PANTHER" id="PTHR42899">
    <property type="entry name" value="SPERMATOGENESIS-ASSOCIATED PROTEIN 20"/>
    <property type="match status" value="1"/>
</dbReference>
<proteinExistence type="predicted"/>